<dbReference type="EMBL" id="JAWDJX010000008">
    <property type="protein sequence ID" value="KAK3055664.1"/>
    <property type="molecule type" value="Genomic_DNA"/>
</dbReference>
<feature type="domain" description="IBR" evidence="6">
    <location>
        <begin position="213"/>
        <end position="247"/>
    </location>
</feature>
<dbReference type="SUPFAM" id="SSF57850">
    <property type="entry name" value="RING/U-box"/>
    <property type="match status" value="1"/>
</dbReference>
<evidence type="ECO:0000256" key="2">
    <source>
        <dbReference type="ARBA" id="ARBA00022771"/>
    </source>
</evidence>
<dbReference type="AlphaFoldDB" id="A0AAJ0DS40"/>
<dbReference type="GO" id="GO:0008270">
    <property type="term" value="F:zinc ion binding"/>
    <property type="evidence" value="ECO:0007669"/>
    <property type="project" value="UniProtKB-KW"/>
</dbReference>
<evidence type="ECO:0000313" key="8">
    <source>
        <dbReference type="Proteomes" id="UP001271007"/>
    </source>
</evidence>
<keyword evidence="1" id="KW-0479">Metal-binding</keyword>
<comment type="caution">
    <text evidence="7">The sequence shown here is derived from an EMBL/GenBank/DDBJ whole genome shotgun (WGS) entry which is preliminary data.</text>
</comment>
<dbReference type="InterPro" id="IPR002867">
    <property type="entry name" value="IBR_dom"/>
</dbReference>
<keyword evidence="3" id="KW-0833">Ubl conjugation pathway</keyword>
<dbReference type="InterPro" id="IPR031127">
    <property type="entry name" value="E3_UB_ligase_RBR"/>
</dbReference>
<evidence type="ECO:0000256" key="1">
    <source>
        <dbReference type="ARBA" id="ARBA00022723"/>
    </source>
</evidence>
<proteinExistence type="predicted"/>
<organism evidence="7 8">
    <name type="scientific">Extremus antarcticus</name>
    <dbReference type="NCBI Taxonomy" id="702011"/>
    <lineage>
        <taxon>Eukaryota</taxon>
        <taxon>Fungi</taxon>
        <taxon>Dikarya</taxon>
        <taxon>Ascomycota</taxon>
        <taxon>Pezizomycotina</taxon>
        <taxon>Dothideomycetes</taxon>
        <taxon>Dothideomycetidae</taxon>
        <taxon>Mycosphaerellales</taxon>
        <taxon>Extremaceae</taxon>
        <taxon>Extremus</taxon>
    </lineage>
</organism>
<dbReference type="Pfam" id="PF01485">
    <property type="entry name" value="IBR"/>
    <property type="match status" value="1"/>
</dbReference>
<gene>
    <name evidence="7" type="ORF">LTR09_003585</name>
</gene>
<accession>A0AAJ0DS40</accession>
<keyword evidence="8" id="KW-1185">Reference proteome</keyword>
<feature type="region of interest" description="Disordered" evidence="5">
    <location>
        <begin position="327"/>
        <end position="366"/>
    </location>
</feature>
<evidence type="ECO:0000259" key="6">
    <source>
        <dbReference type="Pfam" id="PF01485"/>
    </source>
</evidence>
<dbReference type="PANTHER" id="PTHR11685">
    <property type="entry name" value="RBR FAMILY RING FINGER AND IBR DOMAIN-CONTAINING"/>
    <property type="match status" value="1"/>
</dbReference>
<evidence type="ECO:0000256" key="3">
    <source>
        <dbReference type="ARBA" id="ARBA00022786"/>
    </source>
</evidence>
<evidence type="ECO:0000313" key="7">
    <source>
        <dbReference type="EMBL" id="KAK3055664.1"/>
    </source>
</evidence>
<protein>
    <recommendedName>
        <fullName evidence="6">IBR domain-containing protein</fullName>
    </recommendedName>
</protein>
<keyword evidence="4" id="KW-0862">Zinc</keyword>
<dbReference type="GO" id="GO:0016567">
    <property type="term" value="P:protein ubiquitination"/>
    <property type="evidence" value="ECO:0007669"/>
    <property type="project" value="InterPro"/>
</dbReference>
<dbReference type="Gene3D" id="1.20.120.1750">
    <property type="match status" value="1"/>
</dbReference>
<keyword evidence="2" id="KW-0863">Zinc-finger</keyword>
<dbReference type="Proteomes" id="UP001271007">
    <property type="component" value="Unassembled WGS sequence"/>
</dbReference>
<evidence type="ECO:0000256" key="5">
    <source>
        <dbReference type="SAM" id="MobiDB-lite"/>
    </source>
</evidence>
<name>A0AAJ0DS40_9PEZI</name>
<evidence type="ECO:0000256" key="4">
    <source>
        <dbReference type="ARBA" id="ARBA00022833"/>
    </source>
</evidence>
<reference evidence="7" key="1">
    <citation type="submission" date="2023-04" db="EMBL/GenBank/DDBJ databases">
        <title>Black Yeasts Isolated from many extreme environments.</title>
        <authorList>
            <person name="Coleine C."/>
            <person name="Stajich J.E."/>
            <person name="Selbmann L."/>
        </authorList>
    </citation>
    <scope>NUCLEOTIDE SEQUENCE</scope>
    <source>
        <strain evidence="7">CCFEE 5312</strain>
    </source>
</reference>
<sequence>MANDVEVPFDCTTCGESRTGSQRNIGVFILCQECVSTLIPETFEKAFACQEPEDYPPKCGDTTLRAEDFLDVLGADFVARYNNVRREYETHSRYKIYCKHLMLKEDGNRHLRGRSATRDEVLALPEYAIEAAATAPDEMPTVQCGAFVEKKSDNVGEVKICYHCNGSMCICCGRALSLWRPTKHDCVPANAGEPSEEEILKHQIQGVDYQRGPNCKNVISLGAGCNTVNCNVCRNDFCYLCGAAAGHDSDDWIRTCPRYNPAGAENAMFDLPSDIEIVDLVVERGNAHLANGGRIDGTWMDAMQAELRTMGTTLIVVVRVDAEREPVVEPAPELATTDDGSTAAENTAQESIAPGDDGTEEEPVPQDPAARLWRKILVMHQDMHNHNRLTLAIYEVQRWRFHGNFDAQFAAQLEAMAAEMHSLLESSLPQEMQAMNGPPPPGEVKDEYVSEYSEVMGMIRGLNDMQAQFPPRLWALYNEFIHSVPRWLWLTVGMEATQVVGE</sequence>
<dbReference type="GO" id="GO:0004842">
    <property type="term" value="F:ubiquitin-protein transferase activity"/>
    <property type="evidence" value="ECO:0007669"/>
    <property type="project" value="InterPro"/>
</dbReference>
<feature type="compositionally biased region" description="Polar residues" evidence="5">
    <location>
        <begin position="338"/>
        <end position="350"/>
    </location>
</feature>